<dbReference type="InterPro" id="IPR055363">
    <property type="entry name" value="PTHB1_hp_dom"/>
</dbReference>
<feature type="domain" description="PTHB1 GAE" evidence="2">
    <location>
        <begin position="460"/>
        <end position="546"/>
    </location>
</feature>
<feature type="domain" description="PTHB1 platform" evidence="3">
    <location>
        <begin position="551"/>
        <end position="665"/>
    </location>
</feature>
<evidence type="ECO:0000259" key="5">
    <source>
        <dbReference type="Pfam" id="PF23339"/>
    </source>
</evidence>
<dbReference type="Pfam" id="PF14727">
    <property type="entry name" value="PHTB1_N"/>
    <property type="match status" value="1"/>
</dbReference>
<feature type="domain" description="PTHB1 N-terminal" evidence="1">
    <location>
        <begin position="1"/>
        <end position="381"/>
    </location>
</feature>
<dbReference type="GO" id="GO:0016020">
    <property type="term" value="C:membrane"/>
    <property type="evidence" value="ECO:0007669"/>
    <property type="project" value="TreeGrafter"/>
</dbReference>
<dbReference type="Pfam" id="PF23338">
    <property type="entry name" value="PTHB1_hp"/>
    <property type="match status" value="1"/>
</dbReference>
<evidence type="ECO:0000313" key="6">
    <source>
        <dbReference type="EMBL" id="CEG45305.1"/>
    </source>
</evidence>
<dbReference type="Pfam" id="PF23339">
    <property type="entry name" value="PTHB1_CtH"/>
    <property type="match status" value="1"/>
</dbReference>
<feature type="domain" description="PTHB1 hairpin" evidence="4">
    <location>
        <begin position="681"/>
        <end position="783"/>
    </location>
</feature>
<reference evidence="7" key="1">
    <citation type="submission" date="2014-09" db="EMBL/GenBank/DDBJ databases">
        <authorList>
            <person name="Sharma Rahul"/>
            <person name="Thines Marco"/>
        </authorList>
    </citation>
    <scope>NUCLEOTIDE SEQUENCE [LARGE SCALE GENOMIC DNA]</scope>
</reference>
<feature type="domain" description="PTHB1 C-terminal helix bundle" evidence="5">
    <location>
        <begin position="786"/>
        <end position="866"/>
    </location>
</feature>
<dbReference type="GO" id="GO:0060271">
    <property type="term" value="P:cilium assembly"/>
    <property type="evidence" value="ECO:0007669"/>
    <property type="project" value="TreeGrafter"/>
</dbReference>
<evidence type="ECO:0000313" key="7">
    <source>
        <dbReference type="Proteomes" id="UP000054928"/>
    </source>
</evidence>
<dbReference type="GO" id="GO:0034464">
    <property type="term" value="C:BBSome"/>
    <property type="evidence" value="ECO:0007669"/>
    <property type="project" value="InterPro"/>
</dbReference>
<dbReference type="InterPro" id="IPR028074">
    <property type="entry name" value="PHTB1_GAE_dom"/>
</dbReference>
<sequence>MSLFQVREWWRVKGEEDEEYTFGGLVLGNVDNDPSGHVKIVTGSLNGMLRMYCPTERDFRIEHLLLEENLRRPILQLALGSFIPNQRILALAILHPRRIGVYVVEGIGGNGMAANYFKLVLRYEHLLGVDGKHFTAFNFIYGPFGTQSSSLMEKTIPRDHLCVQSLDGRLQFFEQDRFSFLQSLNNNFLPGAIIYASKLDAIIASTSDFHVECYRYQALASASLKKHSNVLNEETQEDRKIATFVHCEWKLNLGETILDIQVTKTSNEDSNPSFEILVLGEFTLFGIKSQGEIYLQKRLGFSPSVFLLYQQDLSIQSLENLLIASHSKIWNVYQDKTLIWSACASTVPVALGVGAFGGLNGMIVSLDADGALRVNYMGTDPPSTAVVAPDTKEINYEEMDEEHRQLLGVIRRAQGERRIEPKDRVLIRAQIPTILENLSDRNEKFNYNGNQSSNLLGISTQLTMRIYLTYTGTTFVSNVTLSISTPENIVAMKSSYNIERIDGKTSTPLCISVILHPNVEIMPSSLDLIIAASYTLETGQPRVSQYHVKLPFCLLCRVVPPVKSCNYKFTLETNQEPLELVKLFDEMLHQPNCTPEWTSQLLIGNSGTNVLSFQYYNGIDVTILVSKNAGRYRIQSNELEALWMISSELVARLERYFDTRNVRMKESVETLIPLEIYYQEPLPLADFFGIIDVHFNLRKEKLELIAQLNDRAHQYRVIEKRLLVRYKDRNPPVVQYLDVLLHGTYDQLLALSHEMDTVEIKLQRAANRLACCVSLILLLIKLRFHLSDEDAEVLEAYLSPIINDSNLVEQGWEERTDSAMTELLRTLLAKQPPNKELNPVVLTTELSIQDDTKRLKKHITIVCDRLGKGAKLVSSKTNETKE</sequence>
<evidence type="ECO:0000259" key="4">
    <source>
        <dbReference type="Pfam" id="PF23338"/>
    </source>
</evidence>
<dbReference type="InterPro" id="IPR055362">
    <property type="entry name" value="PTHB1_pf_dom"/>
</dbReference>
<organism evidence="6 7">
    <name type="scientific">Plasmopara halstedii</name>
    <name type="common">Downy mildew of sunflower</name>
    <dbReference type="NCBI Taxonomy" id="4781"/>
    <lineage>
        <taxon>Eukaryota</taxon>
        <taxon>Sar</taxon>
        <taxon>Stramenopiles</taxon>
        <taxon>Oomycota</taxon>
        <taxon>Peronosporomycetes</taxon>
        <taxon>Peronosporales</taxon>
        <taxon>Peronosporaceae</taxon>
        <taxon>Plasmopara</taxon>
    </lineage>
</organism>
<protein>
    <submittedName>
        <fullName evidence="6">Bardet-biedl syndrome parathyroid hormone-responsive b1</fullName>
    </submittedName>
</protein>
<dbReference type="GeneID" id="36396666"/>
<dbReference type="PANTHER" id="PTHR20991">
    <property type="entry name" value="PARATHYROID HORMONE-RESPONSIVE B1 GENE"/>
    <property type="match status" value="1"/>
</dbReference>
<dbReference type="Proteomes" id="UP000054928">
    <property type="component" value="Unassembled WGS sequence"/>
</dbReference>
<dbReference type="AlphaFoldDB" id="A0A0P1ATT4"/>
<evidence type="ECO:0000259" key="2">
    <source>
        <dbReference type="Pfam" id="PF14728"/>
    </source>
</evidence>
<accession>A0A0P1ATT4</accession>
<dbReference type="InterPro" id="IPR028073">
    <property type="entry name" value="PHTB1_N_dom"/>
</dbReference>
<dbReference type="Pfam" id="PF14728">
    <property type="entry name" value="PTHB1_GAE"/>
    <property type="match status" value="1"/>
</dbReference>
<evidence type="ECO:0000259" key="1">
    <source>
        <dbReference type="Pfam" id="PF14727"/>
    </source>
</evidence>
<dbReference type="STRING" id="4781.A0A0P1ATT4"/>
<keyword evidence="7" id="KW-1185">Reference proteome</keyword>
<dbReference type="InterPro" id="IPR026511">
    <property type="entry name" value="PTHB1"/>
</dbReference>
<dbReference type="OMA" id="VPVEDWT"/>
<dbReference type="OrthoDB" id="10262646at2759"/>
<name>A0A0P1ATT4_PLAHL</name>
<dbReference type="PANTHER" id="PTHR20991:SF0">
    <property type="entry name" value="PROTEIN PTHB1"/>
    <property type="match status" value="1"/>
</dbReference>
<proteinExistence type="predicted"/>
<evidence type="ECO:0000259" key="3">
    <source>
        <dbReference type="Pfam" id="PF23337"/>
    </source>
</evidence>
<dbReference type="Pfam" id="PF23337">
    <property type="entry name" value="PTHB1_pf"/>
    <property type="match status" value="1"/>
</dbReference>
<dbReference type="EMBL" id="CCYD01001572">
    <property type="protein sequence ID" value="CEG45305.1"/>
    <property type="molecule type" value="Genomic_DNA"/>
</dbReference>
<dbReference type="RefSeq" id="XP_024581674.1">
    <property type="nucleotide sequence ID" value="XM_024716036.1"/>
</dbReference>
<dbReference type="InterPro" id="IPR055364">
    <property type="entry name" value="PTHB1_CtH_dom"/>
</dbReference>